<proteinExistence type="predicted"/>
<reference evidence="1 2" key="1">
    <citation type="submission" date="2019-08" db="EMBL/GenBank/DDBJ databases">
        <title>In-depth cultivation of the pig gut microbiome towards novel bacterial diversity and tailored functional studies.</title>
        <authorList>
            <person name="Wylensek D."/>
            <person name="Hitch T.C.A."/>
            <person name="Clavel T."/>
        </authorList>
    </citation>
    <scope>NUCLEOTIDE SEQUENCE [LARGE SCALE GENOMIC DNA]</scope>
    <source>
        <strain evidence="1 2">WCA-389-WT-23B</strain>
    </source>
</reference>
<accession>A0A6N7W665</accession>
<name>A0A6N7W665_9FIRM</name>
<comment type="caution">
    <text evidence="1">The sequence shown here is derived from an EMBL/GenBank/DDBJ whole genome shotgun (WGS) entry which is preliminary data.</text>
</comment>
<sequence>MPAISALALSSSQALRINIKLYDMASKKRPSLYRQDDRFLVDFIPFLYYTHFDGYFQEKKREI</sequence>
<keyword evidence="2" id="KW-1185">Reference proteome</keyword>
<dbReference type="EMBL" id="VUMI01000031">
    <property type="protein sequence ID" value="MSS90062.1"/>
    <property type="molecule type" value="Genomic_DNA"/>
</dbReference>
<evidence type="ECO:0000313" key="1">
    <source>
        <dbReference type="EMBL" id="MSS90062.1"/>
    </source>
</evidence>
<evidence type="ECO:0000313" key="2">
    <source>
        <dbReference type="Proteomes" id="UP000436047"/>
    </source>
</evidence>
<organism evidence="1 2">
    <name type="scientific">Eisenbergiella porci</name>
    <dbReference type="NCBI Taxonomy" id="2652274"/>
    <lineage>
        <taxon>Bacteria</taxon>
        <taxon>Bacillati</taxon>
        <taxon>Bacillota</taxon>
        <taxon>Clostridia</taxon>
        <taxon>Lachnospirales</taxon>
        <taxon>Lachnospiraceae</taxon>
        <taxon>Eisenbergiella</taxon>
    </lineage>
</organism>
<dbReference type="Proteomes" id="UP000436047">
    <property type="component" value="Unassembled WGS sequence"/>
</dbReference>
<dbReference type="AlphaFoldDB" id="A0A6N7W665"/>
<protein>
    <submittedName>
        <fullName evidence="1">Uncharacterized protein</fullName>
    </submittedName>
</protein>
<gene>
    <name evidence="1" type="ORF">FYJ45_17780</name>
</gene>